<gene>
    <name evidence="1" type="ORF">CBW57_21120</name>
</gene>
<protein>
    <submittedName>
        <fullName evidence="1">Uncharacterized protein</fullName>
    </submittedName>
</protein>
<evidence type="ECO:0000313" key="1">
    <source>
        <dbReference type="EMBL" id="OVZ81719.1"/>
    </source>
</evidence>
<sequence length="67" mass="7972">MAVSLEIELQLLLRHPMLEGILLSECVRLQQQPLANKLIDLLHRFYSRESRHKLVLLCWYDLMLGNR</sequence>
<reference evidence="1 2" key="1">
    <citation type="submission" date="2017-05" db="EMBL/GenBank/DDBJ databases">
        <title>Whole genome sequencing of Yersinia kristensenii.</title>
        <authorList>
            <person name="Campioni F."/>
        </authorList>
    </citation>
    <scope>NUCLEOTIDE SEQUENCE [LARGE SCALE GENOMIC DNA]</scope>
    <source>
        <strain evidence="1 2">CFSAN060536</strain>
    </source>
</reference>
<dbReference type="Proteomes" id="UP000196440">
    <property type="component" value="Unassembled WGS sequence"/>
</dbReference>
<name>A0A208ZMM5_YERIN</name>
<dbReference type="EMBL" id="NHOI01000039">
    <property type="protein sequence ID" value="OVZ81719.1"/>
    <property type="molecule type" value="Genomic_DNA"/>
</dbReference>
<dbReference type="AlphaFoldDB" id="A0A208ZMM5"/>
<accession>A0A208ZMM5</accession>
<organism evidence="1 2">
    <name type="scientific">Yersinia intermedia</name>
    <dbReference type="NCBI Taxonomy" id="631"/>
    <lineage>
        <taxon>Bacteria</taxon>
        <taxon>Pseudomonadati</taxon>
        <taxon>Pseudomonadota</taxon>
        <taxon>Gammaproteobacteria</taxon>
        <taxon>Enterobacterales</taxon>
        <taxon>Yersiniaceae</taxon>
        <taxon>Yersinia</taxon>
    </lineage>
</organism>
<comment type="caution">
    <text evidence="1">The sequence shown here is derived from an EMBL/GenBank/DDBJ whole genome shotgun (WGS) entry which is preliminary data.</text>
</comment>
<proteinExistence type="predicted"/>
<evidence type="ECO:0000313" key="2">
    <source>
        <dbReference type="Proteomes" id="UP000196440"/>
    </source>
</evidence>